<dbReference type="AlphaFoldDB" id="A0A1H9C9U8"/>
<evidence type="ECO:0000313" key="2">
    <source>
        <dbReference type="Proteomes" id="UP000181998"/>
    </source>
</evidence>
<proteinExistence type="predicted"/>
<dbReference type="EMBL" id="FOFX01000013">
    <property type="protein sequence ID" value="SEP98010.1"/>
    <property type="molecule type" value="Genomic_DNA"/>
</dbReference>
<sequence length="86" mass="9875">MNNCARAYTRTQEEETMTTKLPREISSLVNRKVHAWGTAYAEQSKQQLIGELERMRADGASLSDIEKYLGNRPPPIFTNSIYRNRA</sequence>
<dbReference type="OrthoDB" id="8549470at2"/>
<dbReference type="Proteomes" id="UP000181998">
    <property type="component" value="Unassembled WGS sequence"/>
</dbReference>
<protein>
    <submittedName>
        <fullName evidence="1">Uncharacterized protein</fullName>
    </submittedName>
</protein>
<reference evidence="1 2" key="1">
    <citation type="submission" date="2016-10" db="EMBL/GenBank/DDBJ databases">
        <authorList>
            <person name="de Groot N.N."/>
        </authorList>
    </citation>
    <scope>NUCLEOTIDE SEQUENCE [LARGE SCALE GENOMIC DNA]</scope>
    <source>
        <strain evidence="1 2">Nm9</strain>
    </source>
</reference>
<accession>A0A1H9C9U8</accession>
<organism evidence="1 2">
    <name type="scientific">Nitrosomonas ureae</name>
    <dbReference type="NCBI Taxonomy" id="44577"/>
    <lineage>
        <taxon>Bacteria</taxon>
        <taxon>Pseudomonadati</taxon>
        <taxon>Pseudomonadota</taxon>
        <taxon>Betaproteobacteria</taxon>
        <taxon>Nitrosomonadales</taxon>
        <taxon>Nitrosomonadaceae</taxon>
        <taxon>Nitrosomonas</taxon>
    </lineage>
</organism>
<gene>
    <name evidence="1" type="ORF">SAMN05421510_101362</name>
</gene>
<name>A0A1H9C9U8_9PROT</name>
<evidence type="ECO:0000313" key="1">
    <source>
        <dbReference type="EMBL" id="SEP98010.1"/>
    </source>
</evidence>